<sequence>MHARRRHLFVGLATAALLAGGTTAATALTTPAPVPTDDGAQALCKRLPKLDDRIDRALTRLNGDAGTRGSVARLQQRVDNAEAAGHKAVETYLQDRLTFRKSLVTTLQQRQKDLADVKTWCQDNDNGKGDGGGRS</sequence>
<accession>A0A5N8VJR0</accession>
<dbReference type="RefSeq" id="WP_152892820.1">
    <property type="nucleotide sequence ID" value="NZ_JBHJTU010000041.1"/>
</dbReference>
<dbReference type="Proteomes" id="UP000325849">
    <property type="component" value="Unassembled WGS sequence"/>
</dbReference>
<dbReference type="EMBL" id="VJZD01000142">
    <property type="protein sequence ID" value="MPY35076.1"/>
    <property type="molecule type" value="Genomic_DNA"/>
</dbReference>
<reference evidence="2 3" key="1">
    <citation type="submission" date="2019-07" db="EMBL/GenBank/DDBJ databases">
        <title>New species of Amycolatopsis and Streptomyces.</title>
        <authorList>
            <person name="Duangmal K."/>
            <person name="Teo W.F.A."/>
            <person name="Lipun K."/>
        </authorList>
    </citation>
    <scope>NUCLEOTIDE SEQUENCE [LARGE SCALE GENOMIC DNA]</scope>
    <source>
        <strain evidence="2 3">NBRC 109810</strain>
    </source>
</reference>
<evidence type="ECO:0008006" key="4">
    <source>
        <dbReference type="Google" id="ProtNLM"/>
    </source>
</evidence>
<keyword evidence="3" id="KW-1185">Reference proteome</keyword>
<name>A0A5N8VJR0_9ACTN</name>
<dbReference type="AlphaFoldDB" id="A0A5N8VJR0"/>
<feature type="chain" id="PRO_5025056084" description="Secreted protein" evidence="1">
    <location>
        <begin position="28"/>
        <end position="135"/>
    </location>
</feature>
<protein>
    <recommendedName>
        <fullName evidence="4">Secreted protein</fullName>
    </recommendedName>
</protein>
<gene>
    <name evidence="2" type="ORF">FNH09_28695</name>
</gene>
<feature type="signal peptide" evidence="1">
    <location>
        <begin position="1"/>
        <end position="27"/>
    </location>
</feature>
<proteinExistence type="predicted"/>
<comment type="caution">
    <text evidence="2">The sequence shown here is derived from an EMBL/GenBank/DDBJ whole genome shotgun (WGS) entry which is preliminary data.</text>
</comment>
<keyword evidence="1" id="KW-0732">Signal</keyword>
<dbReference type="OrthoDB" id="3872804at2"/>
<evidence type="ECO:0000313" key="3">
    <source>
        <dbReference type="Proteomes" id="UP000325849"/>
    </source>
</evidence>
<evidence type="ECO:0000313" key="2">
    <source>
        <dbReference type="EMBL" id="MPY35076.1"/>
    </source>
</evidence>
<organism evidence="2 3">
    <name type="scientific">Streptomyces adustus</name>
    <dbReference type="NCBI Taxonomy" id="1609272"/>
    <lineage>
        <taxon>Bacteria</taxon>
        <taxon>Bacillati</taxon>
        <taxon>Actinomycetota</taxon>
        <taxon>Actinomycetes</taxon>
        <taxon>Kitasatosporales</taxon>
        <taxon>Streptomycetaceae</taxon>
        <taxon>Streptomyces</taxon>
    </lineage>
</organism>
<evidence type="ECO:0000256" key="1">
    <source>
        <dbReference type="SAM" id="SignalP"/>
    </source>
</evidence>